<dbReference type="GO" id="GO:0046872">
    <property type="term" value="F:metal ion binding"/>
    <property type="evidence" value="ECO:0007669"/>
    <property type="project" value="UniProtKB-KW"/>
</dbReference>
<dbReference type="GO" id="GO:0005634">
    <property type="term" value="C:nucleus"/>
    <property type="evidence" value="ECO:0007669"/>
    <property type="project" value="UniProtKB-SubCell"/>
</dbReference>
<evidence type="ECO:0000256" key="7">
    <source>
        <dbReference type="ARBA" id="ARBA00023242"/>
    </source>
</evidence>
<evidence type="ECO:0000256" key="3">
    <source>
        <dbReference type="ARBA" id="ARBA00006958"/>
    </source>
</evidence>
<comment type="subcellular location">
    <subcellularLocation>
        <location evidence="2">Nucleus</location>
    </subcellularLocation>
</comment>
<evidence type="ECO:0000256" key="5">
    <source>
        <dbReference type="ARBA" id="ARBA00022723"/>
    </source>
</evidence>
<gene>
    <name evidence="9" type="ORF">ACEWY4_019867</name>
</gene>
<dbReference type="PANTHER" id="PTHR22930">
    <property type="match status" value="1"/>
</dbReference>
<organism evidence="9 10">
    <name type="scientific">Coilia grayii</name>
    <name type="common">Gray's grenadier anchovy</name>
    <dbReference type="NCBI Taxonomy" id="363190"/>
    <lineage>
        <taxon>Eukaryota</taxon>
        <taxon>Metazoa</taxon>
        <taxon>Chordata</taxon>
        <taxon>Craniata</taxon>
        <taxon>Vertebrata</taxon>
        <taxon>Euteleostomi</taxon>
        <taxon>Actinopterygii</taxon>
        <taxon>Neopterygii</taxon>
        <taxon>Teleostei</taxon>
        <taxon>Clupei</taxon>
        <taxon>Clupeiformes</taxon>
        <taxon>Clupeoidei</taxon>
        <taxon>Engraulidae</taxon>
        <taxon>Coilinae</taxon>
        <taxon>Coilia</taxon>
    </lineage>
</organism>
<evidence type="ECO:0000256" key="1">
    <source>
        <dbReference type="ARBA" id="ARBA00001968"/>
    </source>
</evidence>
<evidence type="ECO:0000313" key="9">
    <source>
        <dbReference type="EMBL" id="KAL2084349.1"/>
    </source>
</evidence>
<comment type="cofactor">
    <cofactor evidence="1">
        <name>a divalent metal cation</name>
        <dbReference type="ChEBI" id="CHEBI:60240"/>
    </cofactor>
</comment>
<dbReference type="EMBL" id="JBHFQA010000017">
    <property type="protein sequence ID" value="KAL2084349.1"/>
    <property type="molecule type" value="Genomic_DNA"/>
</dbReference>
<dbReference type="InterPro" id="IPR045249">
    <property type="entry name" value="HARBI1-like"/>
</dbReference>
<proteinExistence type="inferred from homology"/>
<feature type="domain" description="DDE Tnp4" evidence="8">
    <location>
        <begin position="222"/>
        <end position="385"/>
    </location>
</feature>
<dbReference type="GO" id="GO:0004518">
    <property type="term" value="F:nuclease activity"/>
    <property type="evidence" value="ECO:0007669"/>
    <property type="project" value="UniProtKB-KW"/>
</dbReference>
<name>A0ABD1JAY5_9TELE</name>
<dbReference type="Pfam" id="PF13359">
    <property type="entry name" value="DDE_Tnp_4"/>
    <property type="match status" value="1"/>
</dbReference>
<dbReference type="GO" id="GO:0016787">
    <property type="term" value="F:hydrolase activity"/>
    <property type="evidence" value="ECO:0007669"/>
    <property type="project" value="UniProtKB-KW"/>
</dbReference>
<evidence type="ECO:0000313" key="10">
    <source>
        <dbReference type="Proteomes" id="UP001591681"/>
    </source>
</evidence>
<comment type="caution">
    <text evidence="9">The sequence shown here is derived from an EMBL/GenBank/DDBJ whole genome shotgun (WGS) entry which is preliminary data.</text>
</comment>
<accession>A0ABD1JAY5</accession>
<comment type="similarity">
    <text evidence="3">Belongs to the HARBI1 family.</text>
</comment>
<evidence type="ECO:0000256" key="2">
    <source>
        <dbReference type="ARBA" id="ARBA00004123"/>
    </source>
</evidence>
<keyword evidence="4" id="KW-0540">Nuclease</keyword>
<evidence type="ECO:0000256" key="4">
    <source>
        <dbReference type="ARBA" id="ARBA00022722"/>
    </source>
</evidence>
<keyword evidence="5" id="KW-0479">Metal-binding</keyword>
<sequence>MDKEKEEALARLKTRLMFTVKRRKEVINNSIMERRTAIHRQIRHRRYLYHKFERMQMMAPVSISHVSSSHSPCSEVSNVSSHSHSHRESDWWERVVLAEFGPQEWLQRFHVSKDTFYLLCNTLKPQFSQSGLLMSPSKLTLPLEKRVAVALIRLATNMDYSLLGELFGESVSTLSQCVREVCDAIIMLLKPLYMHHPGVQELAENARAFHMKWGFPHCVGVLDTLHIPIRSPPPHARDCWSRKGGHSVVMQGVVNAQGCFWDVCVGFPGGTEDATVLQSSELWIMARDGGLSPQPPLLLMGQPVGYVLLGDEGYPLHNWLMKAYPASPQLTTPQCNFNGHLNNCRATIDHAFRRLRGRWQCTHRRSESHLELVPMMALASCVLHNVCEMHGDPFRDEWLEEVRQLECPQPSVTSPAYMDDPNAEQVRSLLCSYFHMQQQGKVPPLEPEPLVAAGVPFPHPYVAPPPPAHGGLLNMP</sequence>
<dbReference type="AlphaFoldDB" id="A0ABD1JAY5"/>
<keyword evidence="7" id="KW-0539">Nucleus</keyword>
<dbReference type="Proteomes" id="UP001591681">
    <property type="component" value="Unassembled WGS sequence"/>
</dbReference>
<protein>
    <recommendedName>
        <fullName evidence="8">DDE Tnp4 domain-containing protein</fullName>
    </recommendedName>
</protein>
<keyword evidence="10" id="KW-1185">Reference proteome</keyword>
<dbReference type="PANTHER" id="PTHR22930:SF236">
    <property type="entry name" value="PROTEIN ALP1-LIKE-RELATED"/>
    <property type="match status" value="1"/>
</dbReference>
<evidence type="ECO:0000256" key="6">
    <source>
        <dbReference type="ARBA" id="ARBA00022801"/>
    </source>
</evidence>
<keyword evidence="6" id="KW-0378">Hydrolase</keyword>
<evidence type="ECO:0000259" key="8">
    <source>
        <dbReference type="Pfam" id="PF13359"/>
    </source>
</evidence>
<dbReference type="InterPro" id="IPR027806">
    <property type="entry name" value="HARBI1_dom"/>
</dbReference>
<reference evidence="9 10" key="1">
    <citation type="submission" date="2024-09" db="EMBL/GenBank/DDBJ databases">
        <title>A chromosome-level genome assembly of Gray's grenadier anchovy, Coilia grayii.</title>
        <authorList>
            <person name="Fu Z."/>
        </authorList>
    </citation>
    <scope>NUCLEOTIDE SEQUENCE [LARGE SCALE GENOMIC DNA]</scope>
    <source>
        <strain evidence="9">G4</strain>
        <tissue evidence="9">Muscle</tissue>
    </source>
</reference>